<sequence>MGEPDFDAFISYNRALDGVLAPALQRGVQRFAKPWYRPRASRVFLDDATLPASPGLWTSIEEHLARSRWLVLMASPEAAASTWVNRELEWWLEHRSAQRILVVLTSGEYAQSVPPRVRRALGEEPRWVDLRWLRSAENVDESNPRLRECVADIASAVRGVPKDDLVGEHVRQHRRTMRLARGAVTALAVLAAAVLVAALIAVAQRDDAIAQARTATARGLASAAVANLRTDLALSQVLAAEGYRVEPNAETRSALFQALTASPQLDRYVQVGGEVSALAASADGKIAVAGTEDGRVVRLDLAAGSRAETEVGSSPVTAVAVNADGAVVAASSAGSSVRWDARSGDVRRFETPADLSSVLVAVSPSGRFTAVHATTRDGGEGHFLSIVHDGRTDRRAQRDGTAWPLLGMRLPDDGTLLELTDFEWTRRSPASMEVLATAQGNVLPANGFWIGLSANGDHFGWSADGETRLWRTDRPAFDHDSQDVALPDGRPNPSHVAISDNGARTAVADIGTIHVYDMTGPTAGERARLDGNSDTTFVEFLGSTDRLVSASLDRLVLWDLTRNTRLASELGTRSPLSCNACPAPWLAVEDGRVAVAAGADVAVGSSSESVGPDSEFGPVAWNSTGDKLYAVTLPEGIGETWDTRPGLRRSVRWKGDVVAEHLVALRAAADDSRLVTVNEQGDVQLFSGPDLALERTTTLGRRLDHAGWPPAGHLAAISADASAAAVATPDSVELVDTSTGARRSLGGRADAVAFTDDSLLVQRDGTIEIWDTAGTSHRDVPTDPSYLPGIAAGPSTTLAAQLRRDHAMVITDLGTGEVVGQVPLVEQRGRFGRIGVAFDGDRRVVTAISDSPLTAWDLSEENWVRSACASAGRGLTADEWRRYVGTSPPADLTCG</sequence>
<dbReference type="SMART" id="SM00255">
    <property type="entry name" value="TIR"/>
    <property type="match status" value="1"/>
</dbReference>
<accession>A0A1H9GMB1</accession>
<dbReference type="GO" id="GO:0007165">
    <property type="term" value="P:signal transduction"/>
    <property type="evidence" value="ECO:0007669"/>
    <property type="project" value="InterPro"/>
</dbReference>
<evidence type="ECO:0000259" key="2">
    <source>
        <dbReference type="PROSITE" id="PS50104"/>
    </source>
</evidence>
<dbReference type="PANTHER" id="PTHR19879:SF9">
    <property type="entry name" value="TRANSCRIPTION INITIATION FACTOR TFIID SUBUNIT 5"/>
    <property type="match status" value="1"/>
</dbReference>
<dbReference type="InterPro" id="IPR035897">
    <property type="entry name" value="Toll_tir_struct_dom_sf"/>
</dbReference>
<proteinExistence type="predicted"/>
<dbReference type="STRING" id="402600.SAMN05216188_103284"/>
<dbReference type="SUPFAM" id="SSF82171">
    <property type="entry name" value="DPP6 N-terminal domain-like"/>
    <property type="match status" value="1"/>
</dbReference>
<protein>
    <submittedName>
        <fullName evidence="3">WD40 repeat</fullName>
    </submittedName>
</protein>
<name>A0A1H9GMB1_9PSEU</name>
<dbReference type="RefSeq" id="WP_089950544.1">
    <property type="nucleotide sequence ID" value="NZ_FOFR01000003.1"/>
</dbReference>
<dbReference type="OrthoDB" id="134501at2"/>
<keyword evidence="1" id="KW-0812">Transmembrane</keyword>
<dbReference type="PROSITE" id="PS50104">
    <property type="entry name" value="TIR"/>
    <property type="match status" value="1"/>
</dbReference>
<dbReference type="SUPFAM" id="SSF52200">
    <property type="entry name" value="Toll/Interleukin receptor TIR domain"/>
    <property type="match status" value="1"/>
</dbReference>
<dbReference type="Gene3D" id="3.40.50.10140">
    <property type="entry name" value="Toll/interleukin-1 receptor homology (TIR) domain"/>
    <property type="match status" value="1"/>
</dbReference>
<keyword evidence="1" id="KW-1133">Transmembrane helix</keyword>
<evidence type="ECO:0000313" key="4">
    <source>
        <dbReference type="Proteomes" id="UP000199352"/>
    </source>
</evidence>
<dbReference type="InterPro" id="IPR000157">
    <property type="entry name" value="TIR_dom"/>
</dbReference>
<feature type="domain" description="TIR" evidence="2">
    <location>
        <begin position="4"/>
        <end position="157"/>
    </location>
</feature>
<dbReference type="AlphaFoldDB" id="A0A1H9GMB1"/>
<dbReference type="SUPFAM" id="SSF50969">
    <property type="entry name" value="YVTN repeat-like/Quinoprotein amine dehydrogenase"/>
    <property type="match status" value="1"/>
</dbReference>
<dbReference type="InterPro" id="IPR015943">
    <property type="entry name" value="WD40/YVTN_repeat-like_dom_sf"/>
</dbReference>
<feature type="transmembrane region" description="Helical" evidence="1">
    <location>
        <begin position="179"/>
        <end position="203"/>
    </location>
</feature>
<dbReference type="Pfam" id="PF13676">
    <property type="entry name" value="TIR_2"/>
    <property type="match status" value="1"/>
</dbReference>
<dbReference type="Gene3D" id="2.130.10.10">
    <property type="entry name" value="YVTN repeat-like/Quinoprotein amine dehydrogenase"/>
    <property type="match status" value="3"/>
</dbReference>
<dbReference type="InterPro" id="IPR001680">
    <property type="entry name" value="WD40_rpt"/>
</dbReference>
<gene>
    <name evidence="3" type="ORF">SAMN05216188_103284</name>
</gene>
<keyword evidence="1" id="KW-0472">Membrane</keyword>
<dbReference type="SMART" id="SM00320">
    <property type="entry name" value="WD40"/>
    <property type="match status" value="4"/>
</dbReference>
<evidence type="ECO:0000313" key="3">
    <source>
        <dbReference type="EMBL" id="SEQ51247.1"/>
    </source>
</evidence>
<dbReference type="PANTHER" id="PTHR19879">
    <property type="entry name" value="TRANSCRIPTION INITIATION FACTOR TFIID"/>
    <property type="match status" value="1"/>
</dbReference>
<evidence type="ECO:0000256" key="1">
    <source>
        <dbReference type="SAM" id="Phobius"/>
    </source>
</evidence>
<reference evidence="4" key="1">
    <citation type="submission" date="2016-10" db="EMBL/GenBank/DDBJ databases">
        <authorList>
            <person name="Varghese N."/>
            <person name="Submissions S."/>
        </authorList>
    </citation>
    <scope>NUCLEOTIDE SEQUENCE [LARGE SCALE GENOMIC DNA]</scope>
    <source>
        <strain evidence="4">CGMCC 4.3525</strain>
    </source>
</reference>
<organism evidence="3 4">
    <name type="scientific">Lentzea xinjiangensis</name>
    <dbReference type="NCBI Taxonomy" id="402600"/>
    <lineage>
        <taxon>Bacteria</taxon>
        <taxon>Bacillati</taxon>
        <taxon>Actinomycetota</taxon>
        <taxon>Actinomycetes</taxon>
        <taxon>Pseudonocardiales</taxon>
        <taxon>Pseudonocardiaceae</taxon>
        <taxon>Lentzea</taxon>
    </lineage>
</organism>
<keyword evidence="4" id="KW-1185">Reference proteome</keyword>
<dbReference type="InterPro" id="IPR011044">
    <property type="entry name" value="Quino_amine_DH_bsu"/>
</dbReference>
<dbReference type="Proteomes" id="UP000199352">
    <property type="component" value="Unassembled WGS sequence"/>
</dbReference>
<dbReference type="EMBL" id="FOFR01000003">
    <property type="protein sequence ID" value="SEQ51247.1"/>
    <property type="molecule type" value="Genomic_DNA"/>
</dbReference>